<gene>
    <name evidence="6" type="ORF">pdam_00012186</name>
</gene>
<dbReference type="GO" id="GO:0031941">
    <property type="term" value="C:filamentous actin"/>
    <property type="evidence" value="ECO:0007669"/>
    <property type="project" value="TreeGrafter"/>
</dbReference>
<evidence type="ECO:0000256" key="1">
    <source>
        <dbReference type="ARBA" id="ARBA00022723"/>
    </source>
</evidence>
<proteinExistence type="predicted"/>
<dbReference type="PANTHER" id="PTHR24214:SF38">
    <property type="entry name" value="PDZ AND LIM DOMAIN PROTEIN ZASP-RELATED"/>
    <property type="match status" value="1"/>
</dbReference>
<evidence type="ECO:0000256" key="2">
    <source>
        <dbReference type="ARBA" id="ARBA00022833"/>
    </source>
</evidence>
<dbReference type="Gene3D" id="2.10.110.10">
    <property type="entry name" value="Cysteine Rich Protein"/>
    <property type="match status" value="2"/>
</dbReference>
<name>A0A3M6UE03_POCDA</name>
<dbReference type="GO" id="GO:0061061">
    <property type="term" value="P:muscle structure development"/>
    <property type="evidence" value="ECO:0007669"/>
    <property type="project" value="TreeGrafter"/>
</dbReference>
<comment type="caution">
    <text evidence="6">The sequence shown here is derived from an EMBL/GenBank/DDBJ whole genome shotgun (WGS) entry which is preliminary data.</text>
</comment>
<dbReference type="GO" id="GO:0030018">
    <property type="term" value="C:Z disc"/>
    <property type="evidence" value="ECO:0007669"/>
    <property type="project" value="TreeGrafter"/>
</dbReference>
<organism evidence="6 7">
    <name type="scientific">Pocillopora damicornis</name>
    <name type="common">Cauliflower coral</name>
    <name type="synonym">Millepora damicornis</name>
    <dbReference type="NCBI Taxonomy" id="46731"/>
    <lineage>
        <taxon>Eukaryota</taxon>
        <taxon>Metazoa</taxon>
        <taxon>Cnidaria</taxon>
        <taxon>Anthozoa</taxon>
        <taxon>Hexacorallia</taxon>
        <taxon>Scleractinia</taxon>
        <taxon>Astrocoeniina</taxon>
        <taxon>Pocilloporidae</taxon>
        <taxon>Pocillopora</taxon>
    </lineage>
</organism>
<keyword evidence="2 4" id="KW-0862">Zinc</keyword>
<protein>
    <recommendedName>
        <fullName evidence="5">LIM zinc-binding domain-containing protein</fullName>
    </recommendedName>
</protein>
<keyword evidence="1 4" id="KW-0479">Metal-binding</keyword>
<sequence length="114" mass="13128">MRWWQFFGNQRELSDHFRTSQEPCVQAVGKTFHPEHFICSHCGKQIGSEGFNVDRGKPYCEDDYKKLFCVKCALCRRPIGGGERWVEALGEPWHASCFKCQVSNHSGFAQVKDV</sequence>
<dbReference type="GO" id="GO:0046872">
    <property type="term" value="F:metal ion binding"/>
    <property type="evidence" value="ECO:0007669"/>
    <property type="project" value="UniProtKB-KW"/>
</dbReference>
<dbReference type="GO" id="GO:0030036">
    <property type="term" value="P:actin cytoskeleton organization"/>
    <property type="evidence" value="ECO:0007669"/>
    <property type="project" value="TreeGrafter"/>
</dbReference>
<dbReference type="InterPro" id="IPR001781">
    <property type="entry name" value="Znf_LIM"/>
</dbReference>
<reference evidence="6 7" key="1">
    <citation type="journal article" date="2018" name="Sci. Rep.">
        <title>Comparative analysis of the Pocillopora damicornis genome highlights role of immune system in coral evolution.</title>
        <authorList>
            <person name="Cunning R."/>
            <person name="Bay R.A."/>
            <person name="Gillette P."/>
            <person name="Baker A.C."/>
            <person name="Traylor-Knowles N."/>
        </authorList>
    </citation>
    <scope>NUCLEOTIDE SEQUENCE [LARGE SCALE GENOMIC DNA]</scope>
    <source>
        <strain evidence="6">RSMAS</strain>
        <tissue evidence="6">Whole animal</tissue>
    </source>
</reference>
<dbReference type="GO" id="GO:0003779">
    <property type="term" value="F:actin binding"/>
    <property type="evidence" value="ECO:0007669"/>
    <property type="project" value="TreeGrafter"/>
</dbReference>
<dbReference type="PROSITE" id="PS50023">
    <property type="entry name" value="LIM_DOMAIN_2"/>
    <property type="match status" value="1"/>
</dbReference>
<dbReference type="GO" id="GO:0001725">
    <property type="term" value="C:stress fiber"/>
    <property type="evidence" value="ECO:0007669"/>
    <property type="project" value="TreeGrafter"/>
</dbReference>
<dbReference type="GO" id="GO:0051371">
    <property type="term" value="F:muscle alpha-actinin binding"/>
    <property type="evidence" value="ECO:0007669"/>
    <property type="project" value="TreeGrafter"/>
</dbReference>
<dbReference type="InterPro" id="IPR050604">
    <property type="entry name" value="PDZ-LIM_domain"/>
</dbReference>
<dbReference type="Proteomes" id="UP000275408">
    <property type="component" value="Unassembled WGS sequence"/>
</dbReference>
<dbReference type="PANTHER" id="PTHR24214">
    <property type="entry name" value="PDZ AND LIM DOMAIN PROTEIN ZASP"/>
    <property type="match status" value="1"/>
</dbReference>
<accession>A0A3M6UE03</accession>
<dbReference type="GO" id="GO:0005912">
    <property type="term" value="C:adherens junction"/>
    <property type="evidence" value="ECO:0007669"/>
    <property type="project" value="TreeGrafter"/>
</dbReference>
<evidence type="ECO:0000259" key="5">
    <source>
        <dbReference type="PROSITE" id="PS50023"/>
    </source>
</evidence>
<dbReference type="EMBL" id="RCHS01001707">
    <property type="protein sequence ID" value="RMX51913.1"/>
    <property type="molecule type" value="Genomic_DNA"/>
</dbReference>
<dbReference type="FunFam" id="2.10.110.10:FF:000009">
    <property type="entry name" value="Paxillin isoform 1"/>
    <property type="match status" value="1"/>
</dbReference>
<evidence type="ECO:0000256" key="4">
    <source>
        <dbReference type="PROSITE-ProRule" id="PRU00125"/>
    </source>
</evidence>
<dbReference type="SUPFAM" id="SSF57716">
    <property type="entry name" value="Glucocorticoid receptor-like (DNA-binding domain)"/>
    <property type="match status" value="1"/>
</dbReference>
<keyword evidence="7" id="KW-1185">Reference proteome</keyword>
<dbReference type="STRING" id="46731.A0A3M6UE03"/>
<dbReference type="AlphaFoldDB" id="A0A3M6UE03"/>
<evidence type="ECO:0000313" key="6">
    <source>
        <dbReference type="EMBL" id="RMX51913.1"/>
    </source>
</evidence>
<feature type="domain" description="LIM zinc-binding" evidence="5">
    <location>
        <begin position="4"/>
        <end position="70"/>
    </location>
</feature>
<dbReference type="SMART" id="SM00132">
    <property type="entry name" value="LIM"/>
    <property type="match status" value="2"/>
</dbReference>
<evidence type="ECO:0000313" key="7">
    <source>
        <dbReference type="Proteomes" id="UP000275408"/>
    </source>
</evidence>
<evidence type="ECO:0000256" key="3">
    <source>
        <dbReference type="ARBA" id="ARBA00023038"/>
    </source>
</evidence>
<dbReference type="Pfam" id="PF00412">
    <property type="entry name" value="LIM"/>
    <property type="match status" value="2"/>
</dbReference>
<keyword evidence="3 4" id="KW-0440">LIM domain</keyword>